<dbReference type="PROSITE" id="PS50206">
    <property type="entry name" value="RHODANESE_3"/>
    <property type="match status" value="1"/>
</dbReference>
<name>A0A6M6BN41_9BACT</name>
<keyword evidence="4" id="KW-1185">Reference proteome</keyword>
<dbReference type="InterPro" id="IPR001763">
    <property type="entry name" value="Rhodanese-like_dom"/>
</dbReference>
<reference evidence="3 4" key="1">
    <citation type="submission" date="2020-05" db="EMBL/GenBank/DDBJ databases">
        <title>Complete genome sequence of Hymenobacter sp. TS19 in Coasted Sand Dune.</title>
        <authorList>
            <person name="Lee J.-H."/>
            <person name="Jung J.-H."/>
            <person name="Jeong S."/>
            <person name="Zhao L."/>
            <person name="Kim M.-K."/>
            <person name="Seo H.-S."/>
            <person name="Lim S."/>
        </authorList>
    </citation>
    <scope>NUCLEOTIDE SEQUENCE [LARGE SCALE GENOMIC DNA]</scope>
    <source>
        <strain evidence="3 4">TS19</strain>
    </source>
</reference>
<dbReference type="InterPro" id="IPR036873">
    <property type="entry name" value="Rhodanese-like_dom_sf"/>
</dbReference>
<proteinExistence type="predicted"/>
<dbReference type="Gene3D" id="3.40.250.10">
    <property type="entry name" value="Rhodanese-like domain"/>
    <property type="match status" value="1"/>
</dbReference>
<dbReference type="CDD" id="cd00158">
    <property type="entry name" value="RHOD"/>
    <property type="match status" value="1"/>
</dbReference>
<dbReference type="Pfam" id="PF00581">
    <property type="entry name" value="Rhodanese"/>
    <property type="match status" value="1"/>
</dbReference>
<evidence type="ECO:0000313" key="4">
    <source>
        <dbReference type="Proteomes" id="UP000501623"/>
    </source>
</evidence>
<evidence type="ECO:0000313" key="3">
    <source>
        <dbReference type="EMBL" id="QJX48495.1"/>
    </source>
</evidence>
<protein>
    <submittedName>
        <fullName evidence="3">Rhodanese-like domain-containing protein</fullName>
    </submittedName>
</protein>
<feature type="signal peptide" evidence="1">
    <location>
        <begin position="1"/>
        <end position="20"/>
    </location>
</feature>
<feature type="domain" description="Rhodanese" evidence="2">
    <location>
        <begin position="56"/>
        <end position="138"/>
    </location>
</feature>
<dbReference type="SUPFAM" id="SSF52821">
    <property type="entry name" value="Rhodanese/Cell cycle control phosphatase"/>
    <property type="match status" value="1"/>
</dbReference>
<dbReference type="EMBL" id="CP053538">
    <property type="protein sequence ID" value="QJX48495.1"/>
    <property type="molecule type" value="Genomic_DNA"/>
</dbReference>
<dbReference type="PANTHER" id="PTHR43031:SF1">
    <property type="entry name" value="PYRIDINE NUCLEOTIDE-DISULPHIDE OXIDOREDUCTASE"/>
    <property type="match status" value="1"/>
</dbReference>
<dbReference type="AlphaFoldDB" id="A0A6M6BN41"/>
<evidence type="ECO:0000256" key="1">
    <source>
        <dbReference type="SAM" id="SignalP"/>
    </source>
</evidence>
<dbReference type="PANTHER" id="PTHR43031">
    <property type="entry name" value="FAD-DEPENDENT OXIDOREDUCTASE"/>
    <property type="match status" value="1"/>
</dbReference>
<accession>A0A6M6BN41</accession>
<keyword evidence="1" id="KW-0732">Signal</keyword>
<dbReference type="KEGG" id="hts:HMJ29_16865"/>
<dbReference type="Proteomes" id="UP000501623">
    <property type="component" value="Chromosome"/>
</dbReference>
<organism evidence="3 4">
    <name type="scientific">Hymenobacter taeanensis</name>
    <dbReference type="NCBI Taxonomy" id="2735321"/>
    <lineage>
        <taxon>Bacteria</taxon>
        <taxon>Pseudomonadati</taxon>
        <taxon>Bacteroidota</taxon>
        <taxon>Cytophagia</taxon>
        <taxon>Cytophagales</taxon>
        <taxon>Hymenobacteraceae</taxon>
        <taxon>Hymenobacter</taxon>
    </lineage>
</organism>
<gene>
    <name evidence="3" type="ORF">HMJ29_16865</name>
</gene>
<evidence type="ECO:0000259" key="2">
    <source>
        <dbReference type="PROSITE" id="PS50206"/>
    </source>
</evidence>
<dbReference type="RefSeq" id="WP_171592582.1">
    <property type="nucleotide sequence ID" value="NZ_CP053538.1"/>
</dbReference>
<dbReference type="InterPro" id="IPR050229">
    <property type="entry name" value="GlpE_sulfurtransferase"/>
</dbReference>
<sequence>MIRFAFLASALFLAATGAFAQGQPQSGSPAAGTAPTTVVAPTVPVASLATVQRALAKPGVVLLDVRTPEEYAAGHLSNAQNVNFRAADFTTQVSQLDPTKTYVLYCASGNRSGKATVLFQEKGFKNVINAGAFKTLQEGGVK</sequence>
<dbReference type="SMART" id="SM00450">
    <property type="entry name" value="RHOD"/>
    <property type="match status" value="1"/>
</dbReference>
<feature type="chain" id="PRO_5027022112" evidence="1">
    <location>
        <begin position="21"/>
        <end position="142"/>
    </location>
</feature>